<keyword evidence="2" id="KW-1185">Reference proteome</keyword>
<organism evidence="1 2">
    <name type="scientific">Dulcicalothrix desertica PCC 7102</name>
    <dbReference type="NCBI Taxonomy" id="232991"/>
    <lineage>
        <taxon>Bacteria</taxon>
        <taxon>Bacillati</taxon>
        <taxon>Cyanobacteriota</taxon>
        <taxon>Cyanophyceae</taxon>
        <taxon>Nostocales</taxon>
        <taxon>Calotrichaceae</taxon>
        <taxon>Dulcicalothrix</taxon>
    </lineage>
</organism>
<dbReference type="RefSeq" id="WP_233787020.1">
    <property type="nucleotide sequence ID" value="NZ_RSCL01000014.1"/>
</dbReference>
<reference evidence="1" key="1">
    <citation type="submission" date="2018-12" db="EMBL/GenBank/DDBJ databases">
        <authorList>
            <person name="Will S."/>
            <person name="Neumann-Schaal M."/>
            <person name="Henke P."/>
        </authorList>
    </citation>
    <scope>NUCLEOTIDE SEQUENCE</scope>
    <source>
        <strain evidence="1">PCC 7102</strain>
    </source>
</reference>
<comment type="caution">
    <text evidence="1">The sequence shown here is derived from an EMBL/GenBank/DDBJ whole genome shotgun (WGS) entry which is preliminary data.</text>
</comment>
<evidence type="ECO:0000313" key="1">
    <source>
        <dbReference type="EMBL" id="RUT03031.1"/>
    </source>
</evidence>
<evidence type="ECO:0000313" key="2">
    <source>
        <dbReference type="Proteomes" id="UP000271624"/>
    </source>
</evidence>
<accession>A0A3S1C9R8</accession>
<sequence length="125" mass="14557">MVKHYLRFVAIWGMQSKLAKRDTTLWYYQILVESAQNILGVLSGLNRATQRGFDLDLIENILRFSSERYYDVETDRAVVVGKHGEQLVLIPYEQGENTITPITIHAITRQQIRFRLKTGRFITNV</sequence>
<proteinExistence type="predicted"/>
<gene>
    <name evidence="1" type="ORF">DSM106972_053390</name>
</gene>
<name>A0A3S1C9R8_9CYAN</name>
<dbReference type="Proteomes" id="UP000271624">
    <property type="component" value="Unassembled WGS sequence"/>
</dbReference>
<protein>
    <submittedName>
        <fullName evidence="1">Uncharacterized protein</fullName>
    </submittedName>
</protein>
<dbReference type="AlphaFoldDB" id="A0A3S1C9R8"/>
<reference evidence="1" key="2">
    <citation type="journal article" date="2019" name="Genome Biol. Evol.">
        <title>Day and night: Metabolic profiles and evolutionary relationships of six axenic non-marine cyanobacteria.</title>
        <authorList>
            <person name="Will S.E."/>
            <person name="Henke P."/>
            <person name="Boedeker C."/>
            <person name="Huang S."/>
            <person name="Brinkmann H."/>
            <person name="Rohde M."/>
            <person name="Jarek M."/>
            <person name="Friedl T."/>
            <person name="Seufert S."/>
            <person name="Schumacher M."/>
            <person name="Overmann J."/>
            <person name="Neumann-Schaal M."/>
            <person name="Petersen J."/>
        </authorList>
    </citation>
    <scope>NUCLEOTIDE SEQUENCE [LARGE SCALE GENOMIC DNA]</scope>
    <source>
        <strain evidence="1">PCC 7102</strain>
    </source>
</reference>
<dbReference type="EMBL" id="RSCL01000014">
    <property type="protein sequence ID" value="RUT03031.1"/>
    <property type="molecule type" value="Genomic_DNA"/>
</dbReference>